<evidence type="ECO:0000256" key="4">
    <source>
        <dbReference type="ARBA" id="ARBA00022475"/>
    </source>
</evidence>
<dbReference type="RefSeq" id="WP_070590033.1">
    <property type="nucleotide sequence ID" value="NZ_JADNOY010000002.1"/>
</dbReference>
<dbReference type="InterPro" id="IPR001463">
    <property type="entry name" value="Na/Ala_symport"/>
</dbReference>
<dbReference type="NCBIfam" id="TIGR00835">
    <property type="entry name" value="agcS"/>
    <property type="match status" value="1"/>
</dbReference>
<evidence type="ECO:0000256" key="2">
    <source>
        <dbReference type="ARBA" id="ARBA00009261"/>
    </source>
</evidence>
<evidence type="ECO:0000256" key="1">
    <source>
        <dbReference type="ARBA" id="ARBA00004651"/>
    </source>
</evidence>
<feature type="transmembrane region" description="Helical" evidence="9">
    <location>
        <begin position="185"/>
        <end position="205"/>
    </location>
</feature>
<feature type="transmembrane region" description="Helical" evidence="9">
    <location>
        <begin position="417"/>
        <end position="434"/>
    </location>
</feature>
<dbReference type="EMBL" id="QSIO01000001">
    <property type="protein sequence ID" value="RHC96382.1"/>
    <property type="molecule type" value="Genomic_DNA"/>
</dbReference>
<dbReference type="PRINTS" id="PR00175">
    <property type="entry name" value="NAALASMPORT"/>
</dbReference>
<evidence type="ECO:0000256" key="3">
    <source>
        <dbReference type="ARBA" id="ARBA00022448"/>
    </source>
</evidence>
<keyword evidence="5 9" id="KW-0812">Transmembrane</keyword>
<evidence type="ECO:0000256" key="9">
    <source>
        <dbReference type="RuleBase" id="RU363064"/>
    </source>
</evidence>
<gene>
    <name evidence="10" type="ORF">DW820_04470</name>
</gene>
<dbReference type="FunFam" id="1.20.1740.10:FF:000004">
    <property type="entry name" value="Sodium:alanine symporter family protein"/>
    <property type="match status" value="1"/>
</dbReference>
<keyword evidence="6 9" id="KW-0769">Symport</keyword>
<feature type="transmembrane region" description="Helical" evidence="9">
    <location>
        <begin position="344"/>
        <end position="371"/>
    </location>
</feature>
<reference evidence="10 11" key="1">
    <citation type="submission" date="2018-08" db="EMBL/GenBank/DDBJ databases">
        <title>A genome reference for cultivated species of the human gut microbiota.</title>
        <authorList>
            <person name="Zou Y."/>
            <person name="Xue W."/>
            <person name="Luo G."/>
        </authorList>
    </citation>
    <scope>NUCLEOTIDE SEQUENCE [LARGE SCALE GENOMIC DNA]</scope>
    <source>
        <strain evidence="10 11">AM33-3BH</strain>
    </source>
</reference>
<comment type="caution">
    <text evidence="10">The sequence shown here is derived from an EMBL/GenBank/DDBJ whole genome shotgun (WGS) entry which is preliminary data.</text>
</comment>
<dbReference type="GO" id="GO:0005886">
    <property type="term" value="C:plasma membrane"/>
    <property type="evidence" value="ECO:0007669"/>
    <property type="project" value="UniProtKB-SubCell"/>
</dbReference>
<comment type="subcellular location">
    <subcellularLocation>
        <location evidence="1 9">Cell membrane</location>
        <topology evidence="1 9">Multi-pass membrane protein</topology>
    </subcellularLocation>
</comment>
<keyword evidence="7 9" id="KW-1133">Transmembrane helix</keyword>
<dbReference type="Gene3D" id="1.20.1740.10">
    <property type="entry name" value="Amino acid/polyamine transporter I"/>
    <property type="match status" value="1"/>
</dbReference>
<protein>
    <submittedName>
        <fullName evidence="10">Sodium:alanine symporter family protein</fullName>
    </submittedName>
</protein>
<feature type="transmembrane region" description="Helical" evidence="9">
    <location>
        <begin position="238"/>
        <end position="261"/>
    </location>
</feature>
<dbReference type="GO" id="GO:0005283">
    <property type="term" value="F:amino acid:sodium symporter activity"/>
    <property type="evidence" value="ECO:0007669"/>
    <property type="project" value="InterPro"/>
</dbReference>
<dbReference type="Proteomes" id="UP000285773">
    <property type="component" value="Unassembled WGS sequence"/>
</dbReference>
<feature type="transmembrane region" description="Helical" evidence="9">
    <location>
        <begin position="212"/>
        <end position="232"/>
    </location>
</feature>
<keyword evidence="4 9" id="KW-1003">Cell membrane</keyword>
<dbReference type="AlphaFoldDB" id="A0A414CN63"/>
<comment type="similarity">
    <text evidence="2 9">Belongs to the alanine or glycine:cation symporter (AGCS) (TC 2.A.25) family.</text>
</comment>
<feature type="transmembrane region" description="Helical" evidence="9">
    <location>
        <begin position="300"/>
        <end position="324"/>
    </location>
</feature>
<evidence type="ECO:0000313" key="10">
    <source>
        <dbReference type="EMBL" id="RHC96382.1"/>
    </source>
</evidence>
<evidence type="ECO:0000256" key="7">
    <source>
        <dbReference type="ARBA" id="ARBA00022989"/>
    </source>
</evidence>
<keyword evidence="8 9" id="KW-0472">Membrane</keyword>
<feature type="transmembrane region" description="Helical" evidence="9">
    <location>
        <begin position="20"/>
        <end position="43"/>
    </location>
</feature>
<dbReference type="PANTHER" id="PTHR30330">
    <property type="entry name" value="AGSS FAMILY TRANSPORTER, SODIUM-ALANINE"/>
    <property type="match status" value="1"/>
</dbReference>
<accession>A0A414CN63</accession>
<feature type="transmembrane region" description="Helical" evidence="9">
    <location>
        <begin position="63"/>
        <end position="86"/>
    </location>
</feature>
<keyword evidence="3 9" id="KW-0813">Transport</keyword>
<evidence type="ECO:0000256" key="6">
    <source>
        <dbReference type="ARBA" id="ARBA00022847"/>
    </source>
</evidence>
<name>A0A414CN63_STRPA</name>
<sequence length="443" mass="47192">MDHVLQFFQQLDNLVWGAPLLVLLVGTGIYLTLRLGLLQIRYLPKAFRLIFTEDEGHGDISSFGALATALAATVGTGNIVGVATAIQTGGSGALFWMWMAAFFGMATKYAEGLLAIRYRTKDDNGHISGGPMYYILHGMGEKWRPLAIFFAVAGVLVALFGIGTMTQVNSITGFLQASFGTAPEVASVVIALVVSTIIFGGIHWISKVSEKVVPFMAAAYIFATITIIALHLDQLLPALKAVFSGAFTGTAAMGGFAGATVKMAIQKGVARGVFSNESGLGSAPIAAAAAKTNEPVEQGLISMTGTFIDTIIICSLTGLSLLVSGEWMARGSTSTLTQDTFTGVFGPVGGIILTLCLVLFATTTILGWSYYGERCFEFLFGVKHINLYRTFFVFMVGLGGFLKLDLVWVIADIVNGLMALPNLIALLVLSPVIIKESKQYFKK</sequence>
<evidence type="ECO:0000313" key="11">
    <source>
        <dbReference type="Proteomes" id="UP000285773"/>
    </source>
</evidence>
<dbReference type="PROSITE" id="PS00873">
    <property type="entry name" value="NA_ALANINE_SYMP"/>
    <property type="match status" value="1"/>
</dbReference>
<dbReference type="PANTHER" id="PTHR30330:SF3">
    <property type="entry name" value="TRANSCRIPTIONAL REGULATOR, LRP FAMILY"/>
    <property type="match status" value="1"/>
</dbReference>
<feature type="transmembrane region" description="Helical" evidence="9">
    <location>
        <begin position="391"/>
        <end position="411"/>
    </location>
</feature>
<organism evidence="10 11">
    <name type="scientific">Streptococcus parasanguinis</name>
    <dbReference type="NCBI Taxonomy" id="1318"/>
    <lineage>
        <taxon>Bacteria</taxon>
        <taxon>Bacillati</taxon>
        <taxon>Bacillota</taxon>
        <taxon>Bacilli</taxon>
        <taxon>Lactobacillales</taxon>
        <taxon>Streptococcaceae</taxon>
        <taxon>Streptococcus</taxon>
    </lineage>
</organism>
<evidence type="ECO:0000256" key="8">
    <source>
        <dbReference type="ARBA" id="ARBA00023136"/>
    </source>
</evidence>
<dbReference type="Pfam" id="PF01235">
    <property type="entry name" value="Na_Ala_symp"/>
    <property type="match status" value="1"/>
</dbReference>
<proteinExistence type="inferred from homology"/>
<evidence type="ECO:0000256" key="5">
    <source>
        <dbReference type="ARBA" id="ARBA00022692"/>
    </source>
</evidence>
<feature type="transmembrane region" description="Helical" evidence="9">
    <location>
        <begin position="92"/>
        <end position="110"/>
    </location>
</feature>
<feature type="transmembrane region" description="Helical" evidence="9">
    <location>
        <begin position="146"/>
        <end position="165"/>
    </location>
</feature>